<proteinExistence type="predicted"/>
<dbReference type="Gene3D" id="3.40.50.720">
    <property type="entry name" value="NAD(P)-binding Rossmann-like Domain"/>
    <property type="match status" value="2"/>
</dbReference>
<keyword evidence="2" id="KW-0520">NAD</keyword>
<feature type="domain" description="D-isomer specific 2-hydroxyacid dehydrogenase NAD-binding" evidence="3">
    <location>
        <begin position="105"/>
        <end position="288"/>
    </location>
</feature>
<dbReference type="InterPro" id="IPR006140">
    <property type="entry name" value="D-isomer_DH_NAD-bd"/>
</dbReference>
<accession>A0ABV8RWF0</accession>
<dbReference type="RefSeq" id="WP_376811137.1">
    <property type="nucleotide sequence ID" value="NZ_JBHSDY010000001.1"/>
</dbReference>
<keyword evidence="5" id="KW-1185">Reference proteome</keyword>
<reference evidence="5" key="1">
    <citation type="journal article" date="2019" name="Int. J. Syst. Evol. Microbiol.">
        <title>The Global Catalogue of Microorganisms (GCM) 10K type strain sequencing project: providing services to taxonomists for standard genome sequencing and annotation.</title>
        <authorList>
            <consortium name="The Broad Institute Genomics Platform"/>
            <consortium name="The Broad Institute Genome Sequencing Center for Infectious Disease"/>
            <person name="Wu L."/>
            <person name="Ma J."/>
        </authorList>
    </citation>
    <scope>NUCLEOTIDE SEQUENCE [LARGE SCALE GENOMIC DNA]</scope>
    <source>
        <strain evidence="5">CGMCC 1.19029</strain>
    </source>
</reference>
<dbReference type="Proteomes" id="UP001595756">
    <property type="component" value="Unassembled WGS sequence"/>
</dbReference>
<dbReference type="CDD" id="cd12165">
    <property type="entry name" value="2-Hacid_dh_6"/>
    <property type="match status" value="1"/>
</dbReference>
<dbReference type="InterPro" id="IPR036291">
    <property type="entry name" value="NAD(P)-bd_dom_sf"/>
</dbReference>
<name>A0ABV8RWF0_9BURK</name>
<evidence type="ECO:0000256" key="1">
    <source>
        <dbReference type="ARBA" id="ARBA00023002"/>
    </source>
</evidence>
<dbReference type="EMBL" id="JBHSDY010000001">
    <property type="protein sequence ID" value="MFC4296551.1"/>
    <property type="molecule type" value="Genomic_DNA"/>
</dbReference>
<organism evidence="4 5">
    <name type="scientific">Castellaniella hirudinis</name>
    <dbReference type="NCBI Taxonomy" id="1144617"/>
    <lineage>
        <taxon>Bacteria</taxon>
        <taxon>Pseudomonadati</taxon>
        <taxon>Pseudomonadota</taxon>
        <taxon>Betaproteobacteria</taxon>
        <taxon>Burkholderiales</taxon>
        <taxon>Alcaligenaceae</taxon>
        <taxon>Castellaniella</taxon>
    </lineage>
</organism>
<dbReference type="PANTHER" id="PTHR43333">
    <property type="entry name" value="2-HACID_DH_C DOMAIN-CONTAINING PROTEIN"/>
    <property type="match status" value="1"/>
</dbReference>
<dbReference type="PANTHER" id="PTHR43333:SF1">
    <property type="entry name" value="D-ISOMER SPECIFIC 2-HYDROXYACID DEHYDROGENASE NAD-BINDING DOMAIN-CONTAINING PROTEIN"/>
    <property type="match status" value="1"/>
</dbReference>
<protein>
    <submittedName>
        <fullName evidence="4">2-hydroxyacid dehydrogenase</fullName>
    </submittedName>
</protein>
<evidence type="ECO:0000313" key="4">
    <source>
        <dbReference type="EMBL" id="MFC4296551.1"/>
    </source>
</evidence>
<comment type="caution">
    <text evidence="4">The sequence shown here is derived from an EMBL/GenBank/DDBJ whole genome shotgun (WGS) entry which is preliminary data.</text>
</comment>
<evidence type="ECO:0000313" key="5">
    <source>
        <dbReference type="Proteomes" id="UP001595756"/>
    </source>
</evidence>
<gene>
    <name evidence="4" type="ORF">ACFO0J_00670</name>
</gene>
<evidence type="ECO:0000259" key="3">
    <source>
        <dbReference type="Pfam" id="PF02826"/>
    </source>
</evidence>
<keyword evidence="1" id="KW-0560">Oxidoreductase</keyword>
<evidence type="ECO:0000256" key="2">
    <source>
        <dbReference type="ARBA" id="ARBA00023027"/>
    </source>
</evidence>
<dbReference type="Pfam" id="PF02826">
    <property type="entry name" value="2-Hacid_dh_C"/>
    <property type="match status" value="1"/>
</dbReference>
<sequence>MKIVMVGEAANHQATLAAELPLGCDFVSLPREAAHSAAYDSDIAADDVLITLRLTRPAGRMPAFRLLHVPGAGLDGIALDTLPPSATVCNVFEHEIPIAEYVLLAMLESEIRLAEMRQRFVQKSWPDAYLHRVQHGELYGRTLGLIGMGRIARAIAQRAKVFGMRVMATDPHGSAVPGLIDDFVPQNELDRLLGEADFVVIACPLNDATRGMMGAAQLARMKSSAVLINVSRAQIVEESALFTALQRRQIGGAVLDVWYRYPAAADDQVSPADHPFHELPNVVCTPHSCAWTADLAARRYRFIAGNIRRLMAGEPLLNRVRAPSA</sequence>
<dbReference type="SUPFAM" id="SSF51735">
    <property type="entry name" value="NAD(P)-binding Rossmann-fold domains"/>
    <property type="match status" value="1"/>
</dbReference>